<reference evidence="3" key="1">
    <citation type="submission" date="2018-09" db="EMBL/GenBank/DDBJ databases">
        <authorList>
            <person name="Kim I."/>
        </authorList>
    </citation>
    <scope>NUCLEOTIDE SEQUENCE [LARGE SCALE GENOMIC DNA]</scope>
    <source>
        <strain evidence="3">DD4a</strain>
    </source>
</reference>
<comment type="caution">
    <text evidence="2">The sequence shown here is derived from an EMBL/GenBank/DDBJ whole genome shotgun (WGS) entry which is preliminary data.</text>
</comment>
<evidence type="ECO:0000313" key="3">
    <source>
        <dbReference type="Proteomes" id="UP000265742"/>
    </source>
</evidence>
<dbReference type="EMBL" id="QXTG01000001">
    <property type="protein sequence ID" value="RIX30841.1"/>
    <property type="molecule type" value="Genomic_DNA"/>
</dbReference>
<feature type="domain" description="Glyoxalase/fosfomycin resistance/dioxygenase" evidence="1">
    <location>
        <begin position="11"/>
        <end position="116"/>
    </location>
</feature>
<dbReference type="SUPFAM" id="SSF54593">
    <property type="entry name" value="Glyoxalase/Bleomycin resistance protein/Dihydroxybiphenyl dioxygenase"/>
    <property type="match status" value="1"/>
</dbReference>
<dbReference type="RefSeq" id="WP_119481203.1">
    <property type="nucleotide sequence ID" value="NZ_QXTG01000001.1"/>
</dbReference>
<evidence type="ECO:0000259" key="1">
    <source>
        <dbReference type="Pfam" id="PF00903"/>
    </source>
</evidence>
<keyword evidence="3" id="KW-1185">Reference proteome</keyword>
<dbReference type="InterPro" id="IPR004360">
    <property type="entry name" value="Glyas_Fos-R_dOase_dom"/>
</dbReference>
<dbReference type="Gene3D" id="3.10.180.10">
    <property type="entry name" value="2,3-Dihydroxybiphenyl 1,2-Dioxygenase, domain 1"/>
    <property type="match status" value="1"/>
</dbReference>
<sequence>MVAIEGAFSGMSVRDVPEAVAFWRDVVGLEVDDGEIARLRLPGGGHVILYPKRDHVPATFTVLNLVVADVGIAIRELGERGLEPQRYPGMPQDEDGAMRGRGPDIAWFTDPSGNVFSVIVD</sequence>
<dbReference type="AlphaFoldDB" id="A0A3A1U2S1"/>
<protein>
    <submittedName>
        <fullName evidence="2">VOC family protein</fullName>
    </submittedName>
</protein>
<dbReference type="Proteomes" id="UP000265742">
    <property type="component" value="Unassembled WGS sequence"/>
</dbReference>
<name>A0A3A1U2S1_9MICO</name>
<dbReference type="InterPro" id="IPR029068">
    <property type="entry name" value="Glyas_Bleomycin-R_OHBP_Dase"/>
</dbReference>
<proteinExistence type="predicted"/>
<evidence type="ECO:0000313" key="2">
    <source>
        <dbReference type="EMBL" id="RIX30841.1"/>
    </source>
</evidence>
<accession>A0A3A1U2S1</accession>
<gene>
    <name evidence="2" type="ORF">D1781_05445</name>
</gene>
<organism evidence="2 3">
    <name type="scientific">Amnibacterium setariae</name>
    <dbReference type="NCBI Taxonomy" id="2306585"/>
    <lineage>
        <taxon>Bacteria</taxon>
        <taxon>Bacillati</taxon>
        <taxon>Actinomycetota</taxon>
        <taxon>Actinomycetes</taxon>
        <taxon>Micrococcales</taxon>
        <taxon>Microbacteriaceae</taxon>
        <taxon>Amnibacterium</taxon>
    </lineage>
</organism>
<dbReference type="OrthoDB" id="9804907at2"/>
<dbReference type="Pfam" id="PF00903">
    <property type="entry name" value="Glyoxalase"/>
    <property type="match status" value="1"/>
</dbReference>
<dbReference type="CDD" id="cd06587">
    <property type="entry name" value="VOC"/>
    <property type="match status" value="1"/>
</dbReference>